<comment type="caution">
    <text evidence="2">The sequence shown here is derived from an EMBL/GenBank/DDBJ whole genome shotgun (WGS) entry which is preliminary data.</text>
</comment>
<reference evidence="2" key="1">
    <citation type="journal article" date="2023" name="PeerJ">
        <title>Selection and evaluation of lactic acid bacteria from chicken feces in Thailand as potential probiotics.</title>
        <authorList>
            <person name="Khurajog B."/>
            <person name="Disastra Y."/>
            <person name="Lawwyne L.D."/>
            <person name="Sirichokchatchawan W."/>
            <person name="Niyomtham W."/>
            <person name="Yindee J."/>
            <person name="Hampson D.J."/>
            <person name="Prapasarakul N."/>
        </authorList>
    </citation>
    <scope>NUCLEOTIDE SEQUENCE</scope>
    <source>
        <strain evidence="2">BF9</strain>
    </source>
</reference>
<dbReference type="PROSITE" id="PS50943">
    <property type="entry name" value="HTH_CROC1"/>
    <property type="match status" value="1"/>
</dbReference>
<dbReference type="CDD" id="cd00093">
    <property type="entry name" value="HTH_XRE"/>
    <property type="match status" value="1"/>
</dbReference>
<organism evidence="2 3">
    <name type="scientific">Pediococcus acidilactici</name>
    <dbReference type="NCBI Taxonomy" id="1254"/>
    <lineage>
        <taxon>Bacteria</taxon>
        <taxon>Bacillati</taxon>
        <taxon>Bacillota</taxon>
        <taxon>Bacilli</taxon>
        <taxon>Lactobacillales</taxon>
        <taxon>Lactobacillaceae</taxon>
        <taxon>Pediococcus</taxon>
        <taxon>Pediococcus acidilactici group</taxon>
    </lineage>
</organism>
<dbReference type="Pfam" id="PF01381">
    <property type="entry name" value="HTH_3"/>
    <property type="match status" value="1"/>
</dbReference>
<name>A0AAW8YGH0_PEDAC</name>
<sequence length="87" mass="9681">MRIKMEVIDSNDLRELIASKGYSIRGFAKKTKISTGYMSDIVNKNREPSPTLAGKIARGLGTSINDIFFAKTVNKSETKNERKEVTA</sequence>
<reference evidence="2" key="2">
    <citation type="submission" date="2023-10" db="EMBL/GenBank/DDBJ databases">
        <authorList>
            <person name="Khurajog B."/>
        </authorList>
    </citation>
    <scope>NUCLEOTIDE SEQUENCE</scope>
    <source>
        <strain evidence="2">BF9</strain>
    </source>
</reference>
<dbReference type="Proteomes" id="UP001280897">
    <property type="component" value="Unassembled WGS sequence"/>
</dbReference>
<proteinExistence type="predicted"/>
<dbReference type="GO" id="GO:0003677">
    <property type="term" value="F:DNA binding"/>
    <property type="evidence" value="ECO:0007669"/>
    <property type="project" value="InterPro"/>
</dbReference>
<gene>
    <name evidence="2" type="ORF">R0G89_05530</name>
</gene>
<accession>A0AAW8YGH0</accession>
<dbReference type="EMBL" id="JAWJAV010000003">
    <property type="protein sequence ID" value="MDV2621189.1"/>
    <property type="molecule type" value="Genomic_DNA"/>
</dbReference>
<feature type="domain" description="HTH cro/C1-type" evidence="1">
    <location>
        <begin position="13"/>
        <end position="67"/>
    </location>
</feature>
<dbReference type="InterPro" id="IPR010982">
    <property type="entry name" value="Lambda_DNA-bd_dom_sf"/>
</dbReference>
<dbReference type="RefSeq" id="WP_229038662.1">
    <property type="nucleotide sequence ID" value="NZ_CBCRXK010000002.1"/>
</dbReference>
<dbReference type="SMART" id="SM00530">
    <property type="entry name" value="HTH_XRE"/>
    <property type="match status" value="1"/>
</dbReference>
<dbReference type="AlphaFoldDB" id="A0AAW8YGH0"/>
<evidence type="ECO:0000313" key="3">
    <source>
        <dbReference type="Proteomes" id="UP001280897"/>
    </source>
</evidence>
<protein>
    <submittedName>
        <fullName evidence="2">Helix-turn-helix transcriptional regulator</fullName>
    </submittedName>
</protein>
<dbReference type="InterPro" id="IPR001387">
    <property type="entry name" value="Cro/C1-type_HTH"/>
</dbReference>
<dbReference type="Gene3D" id="1.10.260.40">
    <property type="entry name" value="lambda repressor-like DNA-binding domains"/>
    <property type="match status" value="1"/>
</dbReference>
<evidence type="ECO:0000313" key="2">
    <source>
        <dbReference type="EMBL" id="MDV2621189.1"/>
    </source>
</evidence>
<evidence type="ECO:0000259" key="1">
    <source>
        <dbReference type="PROSITE" id="PS50943"/>
    </source>
</evidence>
<dbReference type="SUPFAM" id="SSF47413">
    <property type="entry name" value="lambda repressor-like DNA-binding domains"/>
    <property type="match status" value="1"/>
</dbReference>